<reference evidence="1 2" key="1">
    <citation type="submission" date="2017-07" db="EMBL/GenBank/DDBJ databases">
        <title>Complete genome sequence of the Marinomonas phage CB5A.</title>
        <authorList>
            <person name="Lucas-Elio P."/>
            <person name="Aroca-Crevillen A."/>
            <person name="Garcia-Guillen I.M."/>
            <person name="Silas S."/>
            <person name="Fire A.Z."/>
            <person name="Sanchez-Amat A."/>
        </authorList>
    </citation>
    <scope>NUCLEOTIDE SEQUENCE [LARGE SCALE GENOMIC DNA]</scope>
</reference>
<proteinExistence type="predicted"/>
<sequence length="191" mass="21589">MANVLILNAPAGAGKDTIAYVLSEKFRYHQEQFKKPMFDIAIAMSGMTEAAFMQAYNNRDEKEAKQSNLGGLSYRELMIKISEEFVKPLLGKDSFGSLASVRCRNRDYEAVWGGVNIVFSDGGFIDEADRLHKDGHSVTVCRLHREGYSFEGDSRDYIYPTLYESFDIYLEEGNPAKAVNSIVYKLRDIRG</sequence>
<evidence type="ECO:0000313" key="1">
    <source>
        <dbReference type="EMBL" id="ASP46287.1"/>
    </source>
</evidence>
<organism evidence="1 2">
    <name type="scientific">Marinomonas phage CB5A</name>
    <dbReference type="NCBI Taxonomy" id="2022859"/>
    <lineage>
        <taxon>Viruses</taxon>
        <taxon>Duplodnaviria</taxon>
        <taxon>Heunggongvirae</taxon>
        <taxon>Uroviricota</taxon>
        <taxon>Caudoviricetes</taxon>
        <taxon>Autographivirales</taxon>
        <taxon>Autosignataviridae</taxon>
        <taxon>Colwellvirinae</taxon>
        <taxon>Murciavirus</taxon>
        <taxon>Murciavirus CB5A</taxon>
    </lineage>
</organism>
<dbReference type="GeneID" id="54981287"/>
<dbReference type="EMBL" id="MF481197">
    <property type="protein sequence ID" value="ASP46287.1"/>
    <property type="molecule type" value="Genomic_DNA"/>
</dbReference>
<protein>
    <submittedName>
        <fullName evidence="1">Uncharacterized protein</fullName>
    </submittedName>
</protein>
<name>A0A222G2Y7_9CAUD</name>
<dbReference type="Proteomes" id="UP000222540">
    <property type="component" value="Segment"/>
</dbReference>
<accession>A0A222G2Y7</accession>
<dbReference type="KEGG" id="vg:54981287"/>
<dbReference type="RefSeq" id="YP_009791118.1">
    <property type="nucleotide sequence ID" value="NC_047836.1"/>
</dbReference>
<evidence type="ECO:0000313" key="2">
    <source>
        <dbReference type="Proteomes" id="UP000222540"/>
    </source>
</evidence>